<comment type="similarity">
    <text evidence="4">Belongs to the fabD family.</text>
</comment>
<dbReference type="InterPro" id="IPR016035">
    <property type="entry name" value="Acyl_Trfase/lysoPLipase"/>
</dbReference>
<comment type="catalytic activity">
    <reaction evidence="3 4">
        <text>holo-[ACP] + malonyl-CoA = malonyl-[ACP] + CoA</text>
        <dbReference type="Rhea" id="RHEA:41792"/>
        <dbReference type="Rhea" id="RHEA-COMP:9623"/>
        <dbReference type="Rhea" id="RHEA-COMP:9685"/>
        <dbReference type="ChEBI" id="CHEBI:57287"/>
        <dbReference type="ChEBI" id="CHEBI:57384"/>
        <dbReference type="ChEBI" id="CHEBI:64479"/>
        <dbReference type="ChEBI" id="CHEBI:78449"/>
        <dbReference type="EC" id="2.3.1.39"/>
    </reaction>
</comment>
<dbReference type="InterPro" id="IPR024925">
    <property type="entry name" value="Malonyl_CoA-ACP_transAc"/>
</dbReference>
<dbReference type="GO" id="GO:0005829">
    <property type="term" value="C:cytosol"/>
    <property type="evidence" value="ECO:0007669"/>
    <property type="project" value="TreeGrafter"/>
</dbReference>
<feature type="active site" evidence="5">
    <location>
        <position position="187"/>
    </location>
</feature>
<dbReference type="SUPFAM" id="SSF55048">
    <property type="entry name" value="Probable ACP-binding domain of malonyl-CoA ACP transacylase"/>
    <property type="match status" value="1"/>
</dbReference>
<keyword evidence="1 4" id="KW-0808">Transferase</keyword>
<dbReference type="Gene3D" id="3.40.366.10">
    <property type="entry name" value="Malonyl-Coenzyme A Acyl Carrier Protein, domain 2"/>
    <property type="match status" value="1"/>
</dbReference>
<dbReference type="InterPro" id="IPR014043">
    <property type="entry name" value="Acyl_transferase_dom"/>
</dbReference>
<dbReference type="GO" id="GO:0006633">
    <property type="term" value="P:fatty acid biosynthetic process"/>
    <property type="evidence" value="ECO:0007669"/>
    <property type="project" value="TreeGrafter"/>
</dbReference>
<evidence type="ECO:0000313" key="8">
    <source>
        <dbReference type="Proteomes" id="UP000717364"/>
    </source>
</evidence>
<feature type="domain" description="Malonyl-CoA:ACP transacylase (MAT)" evidence="6">
    <location>
        <begin position="7"/>
        <end position="288"/>
    </location>
</feature>
<evidence type="ECO:0000256" key="3">
    <source>
        <dbReference type="ARBA" id="ARBA00048462"/>
    </source>
</evidence>
<dbReference type="SMART" id="SM00827">
    <property type="entry name" value="PKS_AT"/>
    <property type="match status" value="1"/>
</dbReference>
<evidence type="ECO:0000256" key="5">
    <source>
        <dbReference type="PIRSR" id="PIRSR000446-1"/>
    </source>
</evidence>
<dbReference type="PIRSF" id="PIRSF000446">
    <property type="entry name" value="Mct"/>
    <property type="match status" value="1"/>
</dbReference>
<dbReference type="Proteomes" id="UP000717364">
    <property type="component" value="Unassembled WGS sequence"/>
</dbReference>
<dbReference type="AlphaFoldDB" id="A0A947DDA7"/>
<dbReference type="GO" id="GO:0004314">
    <property type="term" value="F:[acyl-carrier-protein] S-malonyltransferase activity"/>
    <property type="evidence" value="ECO:0007669"/>
    <property type="project" value="UniProtKB-EC"/>
</dbReference>
<dbReference type="InterPro" id="IPR001227">
    <property type="entry name" value="Ac_transferase_dom_sf"/>
</dbReference>
<keyword evidence="8" id="KW-1185">Reference proteome</keyword>
<dbReference type="PANTHER" id="PTHR42681:SF1">
    <property type="entry name" value="MALONYL-COA-ACYL CARRIER PROTEIN TRANSACYLASE, MITOCHONDRIAL"/>
    <property type="match status" value="1"/>
</dbReference>
<comment type="caution">
    <text evidence="7">The sequence shown here is derived from an EMBL/GenBank/DDBJ whole genome shotgun (WGS) entry which is preliminary data.</text>
</comment>
<organism evidence="7 8">
    <name type="scientific">Leptothoe spongobia TAU-MAC 1115</name>
    <dbReference type="NCBI Taxonomy" id="1967444"/>
    <lineage>
        <taxon>Bacteria</taxon>
        <taxon>Bacillati</taxon>
        <taxon>Cyanobacteriota</taxon>
        <taxon>Cyanophyceae</taxon>
        <taxon>Nodosilineales</taxon>
        <taxon>Cymatolegaceae</taxon>
        <taxon>Leptothoe</taxon>
        <taxon>Leptothoe spongobia</taxon>
    </lineage>
</organism>
<protein>
    <recommendedName>
        <fullName evidence="4">Malonyl CoA-acyl carrier protein transacylase</fullName>
        <ecNumber evidence="4">2.3.1.39</ecNumber>
    </recommendedName>
</protein>
<evidence type="ECO:0000259" key="6">
    <source>
        <dbReference type="SMART" id="SM00827"/>
    </source>
</evidence>
<name>A0A947DDA7_9CYAN</name>
<dbReference type="Gene3D" id="3.30.70.250">
    <property type="entry name" value="Malonyl-CoA ACP transacylase, ACP-binding"/>
    <property type="match status" value="1"/>
</dbReference>
<dbReference type="NCBIfam" id="TIGR00128">
    <property type="entry name" value="fabD"/>
    <property type="match status" value="1"/>
</dbReference>
<dbReference type="PANTHER" id="PTHR42681">
    <property type="entry name" value="MALONYL-COA-ACYL CARRIER PROTEIN TRANSACYLASE, MITOCHONDRIAL"/>
    <property type="match status" value="1"/>
</dbReference>
<dbReference type="Pfam" id="PF00698">
    <property type="entry name" value="Acyl_transf_1"/>
    <property type="match status" value="1"/>
</dbReference>
<evidence type="ECO:0000256" key="2">
    <source>
        <dbReference type="ARBA" id="ARBA00023315"/>
    </source>
</evidence>
<dbReference type="InterPro" id="IPR016036">
    <property type="entry name" value="Malonyl_transacylase_ACP-bd"/>
</dbReference>
<dbReference type="EMBL" id="JADOES010000008">
    <property type="protein sequence ID" value="MBT9314917.1"/>
    <property type="molecule type" value="Genomic_DNA"/>
</dbReference>
<evidence type="ECO:0000313" key="7">
    <source>
        <dbReference type="EMBL" id="MBT9314917.1"/>
    </source>
</evidence>
<feature type="active site" evidence="5">
    <location>
        <position position="87"/>
    </location>
</feature>
<proteinExistence type="inferred from homology"/>
<dbReference type="RefSeq" id="WP_215607992.1">
    <property type="nucleotide sequence ID" value="NZ_JADOES010000008.1"/>
</dbReference>
<reference evidence="7" key="1">
    <citation type="submission" date="2020-11" db="EMBL/GenBank/DDBJ databases">
        <authorList>
            <person name="Konstantinou D."/>
            <person name="Gkelis S."/>
            <person name="Popin R."/>
            <person name="Fewer D."/>
            <person name="Sivonen K."/>
        </authorList>
    </citation>
    <scope>NUCLEOTIDE SEQUENCE</scope>
    <source>
        <strain evidence="7">TAU-MAC 1115</strain>
    </source>
</reference>
<sequence length="292" mass="31084">MTKTAWVFPGQGSQAVGMGNDLAEVAKDKFAEADDVLGWSVLGRCQSEEFQLANTLYTQPCLYVVECILTDLLKAKGIQPDIVAGHSLGEYSALYAAGVFDFVSGLCLVKRRAELMAQAADGAMAALMGFNRGELDEKLAITEGVVLANDNNSGQVVISGTPDAVETIMAGVKVKRAVKLNVGGAFHSPLMAPAAHEFDQILTDLPFKNATVPVLSNVDPTPSKDGEVLKQRLMQQMTGAVRWREISLNLPEQGIEAVIEVGPGKVLAGLIKRTCRSLTLKNVGTLEQVGAI</sequence>
<reference evidence="7" key="2">
    <citation type="journal article" date="2021" name="Mar. Drugs">
        <title>Genome Reduction and Secondary Metabolism of the Marine Sponge-Associated Cyanobacterium Leptothoe.</title>
        <authorList>
            <person name="Konstantinou D."/>
            <person name="Popin R.V."/>
            <person name="Fewer D.P."/>
            <person name="Sivonen K."/>
            <person name="Gkelis S."/>
        </authorList>
    </citation>
    <scope>NUCLEOTIDE SEQUENCE</scope>
    <source>
        <strain evidence="7">TAU-MAC 1115</strain>
    </source>
</reference>
<dbReference type="InterPro" id="IPR050858">
    <property type="entry name" value="Mal-CoA-ACP_Trans/PKS_FabD"/>
</dbReference>
<keyword evidence="2 4" id="KW-0012">Acyltransferase</keyword>
<evidence type="ECO:0000256" key="1">
    <source>
        <dbReference type="ARBA" id="ARBA00022679"/>
    </source>
</evidence>
<gene>
    <name evidence="7" type="primary">fabD</name>
    <name evidence="7" type="ORF">IXB50_05725</name>
</gene>
<dbReference type="InterPro" id="IPR004410">
    <property type="entry name" value="Malonyl_CoA-ACP_transAc_FabD"/>
</dbReference>
<evidence type="ECO:0000256" key="4">
    <source>
        <dbReference type="PIRNR" id="PIRNR000446"/>
    </source>
</evidence>
<dbReference type="EC" id="2.3.1.39" evidence="4"/>
<accession>A0A947DDA7</accession>
<dbReference type="SUPFAM" id="SSF52151">
    <property type="entry name" value="FabD/lysophospholipase-like"/>
    <property type="match status" value="1"/>
</dbReference>